<protein>
    <submittedName>
        <fullName evidence="7">Alcohol dehydrogenase catalytic domain-containing protein</fullName>
    </submittedName>
</protein>
<name>A0AA96LEJ7_9BACL</name>
<evidence type="ECO:0000256" key="1">
    <source>
        <dbReference type="ARBA" id="ARBA00022723"/>
    </source>
</evidence>
<dbReference type="Gene3D" id="3.90.180.10">
    <property type="entry name" value="Medium-chain alcohol dehydrogenases, catalytic domain"/>
    <property type="match status" value="1"/>
</dbReference>
<dbReference type="Pfam" id="PF00107">
    <property type="entry name" value="ADH_zinc_N"/>
    <property type="match status" value="1"/>
</dbReference>
<keyword evidence="1 4" id="KW-0479">Metal-binding</keyword>
<dbReference type="InterPro" id="IPR011032">
    <property type="entry name" value="GroES-like_sf"/>
</dbReference>
<dbReference type="EMBL" id="CP130318">
    <property type="protein sequence ID" value="WNQ12352.1"/>
    <property type="molecule type" value="Genomic_DNA"/>
</dbReference>
<comment type="cofactor">
    <cofactor evidence="4">
        <name>Zn(2+)</name>
        <dbReference type="ChEBI" id="CHEBI:29105"/>
    </cofactor>
</comment>
<dbReference type="GO" id="GO:0008270">
    <property type="term" value="F:zinc ion binding"/>
    <property type="evidence" value="ECO:0007669"/>
    <property type="project" value="InterPro"/>
</dbReference>
<evidence type="ECO:0000256" key="3">
    <source>
        <dbReference type="ARBA" id="ARBA00023002"/>
    </source>
</evidence>
<dbReference type="SUPFAM" id="SSF51735">
    <property type="entry name" value="NAD(P)-binding Rossmann-fold domains"/>
    <property type="match status" value="1"/>
</dbReference>
<evidence type="ECO:0000259" key="5">
    <source>
        <dbReference type="Pfam" id="PF00107"/>
    </source>
</evidence>
<keyword evidence="8" id="KW-1185">Reference proteome</keyword>
<dbReference type="SUPFAM" id="SSF50129">
    <property type="entry name" value="GroES-like"/>
    <property type="match status" value="1"/>
</dbReference>
<dbReference type="GO" id="GO:0016491">
    <property type="term" value="F:oxidoreductase activity"/>
    <property type="evidence" value="ECO:0007669"/>
    <property type="project" value="UniProtKB-KW"/>
</dbReference>
<sequence>MKALLYEGPREMRIREIAPPSITEDEVVIQVAFSGICGSELSGYLGHNALRKPPLVFGHEFSGTIVEAGANASKVFGLQPGQRVTANPLVTCGHCGYCLSGRQQLCRGRKLLSAALPGSNAELVKIPAAFVHPLPDHLTLQQGALVEPIACGVRVAELASPRPGDKAVIFGMGPIGLFVLQALKVYGVKEIYAVDLHAERLGMAEALGAVPLSPRKDEVVAEVLKRTGGGADIAVDAVGASLTRSQCMEVTVPGGRIIYTGLHEAESVLPVNTMIRSEFHVAGSFAYSAVNFQTALNWLAEGRIGLTDGVVEAPLEEGAEWYDKLLSNPGKVAKVLLVPYSSSVRS</sequence>
<dbReference type="PANTHER" id="PTHR43401:SF2">
    <property type="entry name" value="L-THREONINE 3-DEHYDROGENASE"/>
    <property type="match status" value="1"/>
</dbReference>
<evidence type="ECO:0000313" key="7">
    <source>
        <dbReference type="EMBL" id="WNQ12352.1"/>
    </source>
</evidence>
<evidence type="ECO:0000256" key="2">
    <source>
        <dbReference type="ARBA" id="ARBA00022833"/>
    </source>
</evidence>
<accession>A0AA96LEJ7</accession>
<dbReference type="InterPro" id="IPR050129">
    <property type="entry name" value="Zn_alcohol_dh"/>
</dbReference>
<feature type="domain" description="Alcohol dehydrogenase-like N-terminal" evidence="6">
    <location>
        <begin position="24"/>
        <end position="136"/>
    </location>
</feature>
<gene>
    <name evidence="7" type="ORF">MJA45_04705</name>
</gene>
<evidence type="ECO:0000256" key="4">
    <source>
        <dbReference type="RuleBase" id="RU361277"/>
    </source>
</evidence>
<dbReference type="Proteomes" id="UP001305702">
    <property type="component" value="Chromosome"/>
</dbReference>
<keyword evidence="3" id="KW-0560">Oxidoreductase</keyword>
<proteinExistence type="inferred from homology"/>
<dbReference type="Pfam" id="PF08240">
    <property type="entry name" value="ADH_N"/>
    <property type="match status" value="1"/>
</dbReference>
<organism evidence="7 8">
    <name type="scientific">Paenibacillus aurantius</name>
    <dbReference type="NCBI Taxonomy" id="2918900"/>
    <lineage>
        <taxon>Bacteria</taxon>
        <taxon>Bacillati</taxon>
        <taxon>Bacillota</taxon>
        <taxon>Bacilli</taxon>
        <taxon>Bacillales</taxon>
        <taxon>Paenibacillaceae</taxon>
        <taxon>Paenibacillus</taxon>
    </lineage>
</organism>
<evidence type="ECO:0000313" key="8">
    <source>
        <dbReference type="Proteomes" id="UP001305702"/>
    </source>
</evidence>
<evidence type="ECO:0000259" key="6">
    <source>
        <dbReference type="Pfam" id="PF08240"/>
    </source>
</evidence>
<dbReference type="InterPro" id="IPR036291">
    <property type="entry name" value="NAD(P)-bd_dom_sf"/>
</dbReference>
<reference evidence="7 8" key="1">
    <citation type="submission" date="2022-02" db="EMBL/GenBank/DDBJ databases">
        <title>Paenibacillus sp. MBLB1776 Whole Genome Shotgun Sequencing.</title>
        <authorList>
            <person name="Hwang C.Y."/>
            <person name="Cho E.-S."/>
            <person name="Seo M.-J."/>
        </authorList>
    </citation>
    <scope>NUCLEOTIDE SEQUENCE [LARGE SCALE GENOMIC DNA]</scope>
    <source>
        <strain evidence="7 8">MBLB1776</strain>
    </source>
</reference>
<dbReference type="KEGG" id="paun:MJA45_04705"/>
<dbReference type="PANTHER" id="PTHR43401">
    <property type="entry name" value="L-THREONINE 3-DEHYDROGENASE"/>
    <property type="match status" value="1"/>
</dbReference>
<comment type="similarity">
    <text evidence="4">Belongs to the zinc-containing alcohol dehydrogenase family.</text>
</comment>
<dbReference type="Gene3D" id="3.40.50.720">
    <property type="entry name" value="NAD(P)-binding Rossmann-like Domain"/>
    <property type="match status" value="1"/>
</dbReference>
<feature type="domain" description="Alcohol dehydrogenase-like C-terminal" evidence="5">
    <location>
        <begin position="174"/>
        <end position="300"/>
    </location>
</feature>
<dbReference type="InterPro" id="IPR013149">
    <property type="entry name" value="ADH-like_C"/>
</dbReference>
<dbReference type="PROSITE" id="PS00059">
    <property type="entry name" value="ADH_ZINC"/>
    <property type="match status" value="1"/>
</dbReference>
<dbReference type="InterPro" id="IPR013154">
    <property type="entry name" value="ADH-like_N"/>
</dbReference>
<keyword evidence="2 4" id="KW-0862">Zinc</keyword>
<dbReference type="AlphaFoldDB" id="A0AA96LEJ7"/>
<dbReference type="RefSeq" id="WP_315606129.1">
    <property type="nucleotide sequence ID" value="NZ_CP130318.1"/>
</dbReference>
<dbReference type="InterPro" id="IPR002328">
    <property type="entry name" value="ADH_Zn_CS"/>
</dbReference>